<organism evidence="1 2">
    <name type="scientific">Plasmodium inui San Antonio 1</name>
    <dbReference type="NCBI Taxonomy" id="1237626"/>
    <lineage>
        <taxon>Eukaryota</taxon>
        <taxon>Sar</taxon>
        <taxon>Alveolata</taxon>
        <taxon>Apicomplexa</taxon>
        <taxon>Aconoidasida</taxon>
        <taxon>Haemosporida</taxon>
        <taxon>Plasmodiidae</taxon>
        <taxon>Plasmodium</taxon>
        <taxon>Plasmodium (Plasmodium)</taxon>
    </lineage>
</organism>
<gene>
    <name evidence="1" type="ORF">C922_05655</name>
</gene>
<name>W6ZXH1_9APIC</name>
<reference evidence="1 2" key="1">
    <citation type="submission" date="2013-02" db="EMBL/GenBank/DDBJ databases">
        <title>The Genome Sequence of Plasmodium inui San Antonio 1.</title>
        <authorList>
            <consortium name="The Broad Institute Genome Sequencing Platform"/>
            <consortium name="The Broad Institute Genome Sequencing Center for Infectious Disease"/>
            <person name="Neafsey D."/>
            <person name="Cheeseman I."/>
            <person name="Volkman S."/>
            <person name="Adams J."/>
            <person name="Walker B."/>
            <person name="Young S.K."/>
            <person name="Zeng Q."/>
            <person name="Gargeya S."/>
            <person name="Fitzgerald M."/>
            <person name="Haas B."/>
            <person name="Abouelleil A."/>
            <person name="Alvarado L."/>
            <person name="Arachchi H.M."/>
            <person name="Berlin A.M."/>
            <person name="Chapman S.B."/>
            <person name="Dewar J."/>
            <person name="Goldberg J."/>
            <person name="Griggs A."/>
            <person name="Gujja S."/>
            <person name="Hansen M."/>
            <person name="Howarth C."/>
            <person name="Imamovic A."/>
            <person name="Larimer J."/>
            <person name="McCowan C."/>
            <person name="Murphy C."/>
            <person name="Neiman D."/>
            <person name="Pearson M."/>
            <person name="Priest M."/>
            <person name="Roberts A."/>
            <person name="Saif S."/>
            <person name="Shea T."/>
            <person name="Sisk P."/>
            <person name="Sykes S."/>
            <person name="Wortman J."/>
            <person name="Nusbaum C."/>
            <person name="Birren B."/>
        </authorList>
    </citation>
    <scope>NUCLEOTIDE SEQUENCE [LARGE SCALE GENOMIC DNA]</scope>
    <source>
        <strain evidence="1 2">San Antonio 1</strain>
    </source>
</reference>
<dbReference type="EMBL" id="KI965584">
    <property type="protein sequence ID" value="EUD63960.1"/>
    <property type="molecule type" value="Genomic_DNA"/>
</dbReference>
<dbReference type="GeneID" id="20040929"/>
<protein>
    <submittedName>
        <fullName evidence="1">Uncharacterized protein</fullName>
    </submittedName>
</protein>
<sequence>MCESSRGGLSGDLKPRNSFVQEIRNIPIVMITHNMDILQRFLQKVRYIKQRVLTTGISIIIGYDRELGVAVQETLSMRNRTFSTEVKRHGKYFLNLKGEMRKIHTVLQELKGPILVSIAIIKIRNHQKSFVQSVL</sequence>
<evidence type="ECO:0000313" key="1">
    <source>
        <dbReference type="EMBL" id="EUD63960.1"/>
    </source>
</evidence>
<proteinExistence type="predicted"/>
<evidence type="ECO:0000313" key="2">
    <source>
        <dbReference type="Proteomes" id="UP000030640"/>
    </source>
</evidence>
<dbReference type="AlphaFoldDB" id="W6ZXH1"/>
<dbReference type="Proteomes" id="UP000030640">
    <property type="component" value="Unassembled WGS sequence"/>
</dbReference>
<accession>W6ZXH1</accession>
<dbReference type="RefSeq" id="XP_008819448.1">
    <property type="nucleotide sequence ID" value="XM_008821226.1"/>
</dbReference>
<dbReference type="VEuPathDB" id="PlasmoDB:C922_05655"/>
<keyword evidence="2" id="KW-1185">Reference proteome</keyword>